<proteinExistence type="predicted"/>
<dbReference type="STRING" id="89524.SAMN05444370_103331"/>
<organism evidence="1 2">
    <name type="scientific">Rubrimonas cliftonensis</name>
    <dbReference type="NCBI Taxonomy" id="89524"/>
    <lineage>
        <taxon>Bacteria</taxon>
        <taxon>Pseudomonadati</taxon>
        <taxon>Pseudomonadota</taxon>
        <taxon>Alphaproteobacteria</taxon>
        <taxon>Rhodobacterales</taxon>
        <taxon>Paracoccaceae</taxon>
        <taxon>Rubrimonas</taxon>
    </lineage>
</organism>
<evidence type="ECO:0000313" key="2">
    <source>
        <dbReference type="Proteomes" id="UP000198703"/>
    </source>
</evidence>
<accession>A0A1H3Z1M8</accession>
<dbReference type="AlphaFoldDB" id="A0A1H3Z1M8"/>
<dbReference type="EMBL" id="FNQM01000003">
    <property type="protein sequence ID" value="SEA17234.1"/>
    <property type="molecule type" value="Genomic_DNA"/>
</dbReference>
<reference evidence="1 2" key="1">
    <citation type="submission" date="2016-10" db="EMBL/GenBank/DDBJ databases">
        <authorList>
            <person name="de Groot N.N."/>
        </authorList>
    </citation>
    <scope>NUCLEOTIDE SEQUENCE [LARGE SCALE GENOMIC DNA]</scope>
    <source>
        <strain evidence="1 2">DSM 15345</strain>
    </source>
</reference>
<keyword evidence="2" id="KW-1185">Reference proteome</keyword>
<evidence type="ECO:0000313" key="1">
    <source>
        <dbReference type="EMBL" id="SEA17234.1"/>
    </source>
</evidence>
<sequence length="48" mass="5502">MTAVPTPATHPLHKPVVEREFANRSAHYNCVIVLCVRYSAPNRQSRRQ</sequence>
<name>A0A1H3Z1M8_9RHOB</name>
<gene>
    <name evidence="1" type="ORF">SAMN05444370_103331</name>
</gene>
<protein>
    <submittedName>
        <fullName evidence="1">Uncharacterized protein</fullName>
    </submittedName>
</protein>
<dbReference type="Proteomes" id="UP000198703">
    <property type="component" value="Unassembled WGS sequence"/>
</dbReference>